<dbReference type="EMBL" id="FPBD01000014">
    <property type="protein sequence ID" value="SFU17013.1"/>
    <property type="molecule type" value="Genomic_DNA"/>
</dbReference>
<sequence>MIALRIKTSGLPLNEPLVVRLRSHIDHANQHEACLLSTAEGVAEFDFHGFSFALEIEDVKSIDGDVVMFLPDGRSVHRLIRANSKHNTLLVTEQCDQLCLMCSQPPKKHHFDLFDQFATAVKLAPADATIGVSGGEPLLHKTRLFNMMTECLQERSDIKFHVLTNGQHLSRADLPVLSSSLFRRVLWGVPLYSENAATHDLIVGKPGAYERLCSNLAILGQAGSSVELRTVLMRENVEKLLSLASFISKDISFASVWALMQMENIGFARKNWNKQFYDNSLDFKPISSAMDLVLGSGLEVALYNFPRCTIPSKYRNYSHQAISDWKQKFLPQCSDCTDQTKCGGFFEWYPEDHGFENICPN</sequence>
<dbReference type="PANTHER" id="PTHR11228:SF7">
    <property type="entry name" value="PQQA PEPTIDE CYCLASE"/>
    <property type="match status" value="1"/>
</dbReference>
<dbReference type="Gene3D" id="3.20.20.70">
    <property type="entry name" value="Aldolase class I"/>
    <property type="match status" value="1"/>
</dbReference>
<accession>A0A1I7DZF3</accession>
<proteinExistence type="predicted"/>
<keyword evidence="2" id="KW-0949">S-adenosyl-L-methionine</keyword>
<dbReference type="PANTHER" id="PTHR11228">
    <property type="entry name" value="RADICAL SAM DOMAIN PROTEIN"/>
    <property type="match status" value="1"/>
</dbReference>
<dbReference type="SFLD" id="SFLDG01067">
    <property type="entry name" value="SPASM/twitch_domain_containing"/>
    <property type="match status" value="1"/>
</dbReference>
<evidence type="ECO:0000256" key="3">
    <source>
        <dbReference type="ARBA" id="ARBA00022723"/>
    </source>
</evidence>
<reference evidence="8" key="1">
    <citation type="submission" date="2016-10" db="EMBL/GenBank/DDBJ databases">
        <authorList>
            <person name="Varghese N."/>
            <person name="Submissions S."/>
        </authorList>
    </citation>
    <scope>NUCLEOTIDE SEQUENCE [LARGE SCALE GENOMIC DNA]</scope>
    <source>
        <strain evidence="8">DSM 17465</strain>
    </source>
</reference>
<dbReference type="RefSeq" id="WP_054785653.1">
    <property type="nucleotide sequence ID" value="NZ_FPBD01000014.1"/>
</dbReference>
<evidence type="ECO:0000313" key="8">
    <source>
        <dbReference type="Proteomes" id="UP000183371"/>
    </source>
</evidence>
<dbReference type="InterPro" id="IPR024032">
    <property type="entry name" value="rSAM_paired_HxsC"/>
</dbReference>
<evidence type="ECO:0000256" key="1">
    <source>
        <dbReference type="ARBA" id="ARBA00001966"/>
    </source>
</evidence>
<dbReference type="InterPro" id="IPR058240">
    <property type="entry name" value="rSAM_sf"/>
</dbReference>
<dbReference type="SFLD" id="SFLDG01103">
    <property type="entry name" value="Uncharacterised_Radical_SAM_Su"/>
    <property type="match status" value="1"/>
</dbReference>
<dbReference type="Proteomes" id="UP000183371">
    <property type="component" value="Unassembled WGS sequence"/>
</dbReference>
<evidence type="ECO:0000256" key="5">
    <source>
        <dbReference type="ARBA" id="ARBA00023014"/>
    </source>
</evidence>
<dbReference type="CDD" id="cd01335">
    <property type="entry name" value="Radical_SAM"/>
    <property type="match status" value="1"/>
</dbReference>
<keyword evidence="4" id="KW-0408">Iron</keyword>
<dbReference type="AlphaFoldDB" id="A0A1I7DZF3"/>
<dbReference type="GO" id="GO:0003824">
    <property type="term" value="F:catalytic activity"/>
    <property type="evidence" value="ECO:0007669"/>
    <property type="project" value="InterPro"/>
</dbReference>
<protein>
    <submittedName>
        <fullName evidence="7">His-Xaa-Ser system radical SAM maturase HxsC</fullName>
    </submittedName>
</protein>
<dbReference type="Pfam" id="PF04055">
    <property type="entry name" value="Radical_SAM"/>
    <property type="match status" value="1"/>
</dbReference>
<evidence type="ECO:0000256" key="4">
    <source>
        <dbReference type="ARBA" id="ARBA00023004"/>
    </source>
</evidence>
<organism evidence="7 8">
    <name type="scientific">Pseudovibrio denitrificans</name>
    <dbReference type="NCBI Taxonomy" id="258256"/>
    <lineage>
        <taxon>Bacteria</taxon>
        <taxon>Pseudomonadati</taxon>
        <taxon>Pseudomonadota</taxon>
        <taxon>Alphaproteobacteria</taxon>
        <taxon>Hyphomicrobiales</taxon>
        <taxon>Stappiaceae</taxon>
        <taxon>Pseudovibrio</taxon>
    </lineage>
</organism>
<keyword evidence="5" id="KW-0411">Iron-sulfur</keyword>
<dbReference type="InterPro" id="IPR007197">
    <property type="entry name" value="rSAM"/>
</dbReference>
<keyword evidence="8" id="KW-1185">Reference proteome</keyword>
<dbReference type="InterPro" id="IPR050377">
    <property type="entry name" value="Radical_SAM_PqqE_MftC-like"/>
</dbReference>
<dbReference type="SUPFAM" id="SSF102114">
    <property type="entry name" value="Radical SAM enzymes"/>
    <property type="match status" value="1"/>
</dbReference>
<feature type="domain" description="Radical SAM core" evidence="6">
    <location>
        <begin position="91"/>
        <end position="246"/>
    </location>
</feature>
<evidence type="ECO:0000256" key="2">
    <source>
        <dbReference type="ARBA" id="ARBA00022691"/>
    </source>
</evidence>
<evidence type="ECO:0000313" key="7">
    <source>
        <dbReference type="EMBL" id="SFU17013.1"/>
    </source>
</evidence>
<name>A0A1I7DZF3_9HYPH</name>
<dbReference type="GO" id="GO:0046872">
    <property type="term" value="F:metal ion binding"/>
    <property type="evidence" value="ECO:0007669"/>
    <property type="project" value="UniProtKB-KW"/>
</dbReference>
<keyword evidence="3" id="KW-0479">Metal-binding</keyword>
<dbReference type="NCBIfam" id="TIGR03977">
    <property type="entry name" value="rSAM_pair_HxsC"/>
    <property type="match status" value="1"/>
</dbReference>
<dbReference type="InterPro" id="IPR013785">
    <property type="entry name" value="Aldolase_TIM"/>
</dbReference>
<comment type="cofactor">
    <cofactor evidence="1">
        <name>[4Fe-4S] cluster</name>
        <dbReference type="ChEBI" id="CHEBI:49883"/>
    </cofactor>
</comment>
<dbReference type="GO" id="GO:0051536">
    <property type="term" value="F:iron-sulfur cluster binding"/>
    <property type="evidence" value="ECO:0007669"/>
    <property type="project" value="UniProtKB-KW"/>
</dbReference>
<dbReference type="SFLD" id="SFLDS00029">
    <property type="entry name" value="Radical_SAM"/>
    <property type="match status" value="1"/>
</dbReference>
<gene>
    <name evidence="7" type="ORF">SAMN05444141_11413</name>
</gene>
<evidence type="ECO:0000259" key="6">
    <source>
        <dbReference type="Pfam" id="PF04055"/>
    </source>
</evidence>